<evidence type="ECO:0000259" key="2">
    <source>
        <dbReference type="Pfam" id="PF02517"/>
    </source>
</evidence>
<dbReference type="InterPro" id="IPR003675">
    <property type="entry name" value="Rce1/LyrA-like_dom"/>
</dbReference>
<sequence>MTESAQPQRQPSESYWPYVTPIMAFLLLIEISARVGEAGAAAMLAVRVAVPLGLLIYFWRRGEYPELRFHVTAMTAVDILLGVGLAAMWMAPFILFPNLQPEFDATEMNPLMAGASLVPLVMAIRMLGYAIVTPWMEEIFMRSFLMRFADVLDPNGDESDYRKVPVARFTWRSFLVVVAVFLATHQLWEAWVMLPWAVTTNLWFYYRKDLFALIAVHAATNASILVATMMLNDHFTSGDGTPMSLWFFV</sequence>
<keyword evidence="4" id="KW-1185">Reference proteome</keyword>
<dbReference type="GO" id="GO:0080120">
    <property type="term" value="P:CAAX-box protein maturation"/>
    <property type="evidence" value="ECO:0007669"/>
    <property type="project" value="UniProtKB-ARBA"/>
</dbReference>
<feature type="transmembrane region" description="Helical" evidence="1">
    <location>
        <begin position="169"/>
        <end position="188"/>
    </location>
</feature>
<organism evidence="3 4">
    <name type="scientific">Rubripirellula reticaptiva</name>
    <dbReference type="NCBI Taxonomy" id="2528013"/>
    <lineage>
        <taxon>Bacteria</taxon>
        <taxon>Pseudomonadati</taxon>
        <taxon>Planctomycetota</taxon>
        <taxon>Planctomycetia</taxon>
        <taxon>Pirellulales</taxon>
        <taxon>Pirellulaceae</taxon>
        <taxon>Rubripirellula</taxon>
    </lineage>
</organism>
<gene>
    <name evidence="3" type="ORF">Poly59_51550</name>
</gene>
<dbReference type="RefSeq" id="WP_186776487.1">
    <property type="nucleotide sequence ID" value="NZ_SJPX01000005.1"/>
</dbReference>
<dbReference type="Proteomes" id="UP000317977">
    <property type="component" value="Unassembled WGS sequence"/>
</dbReference>
<evidence type="ECO:0000313" key="3">
    <source>
        <dbReference type="EMBL" id="TWU48309.1"/>
    </source>
</evidence>
<feature type="transmembrane region" description="Helical" evidence="1">
    <location>
        <begin position="15"/>
        <end position="33"/>
    </location>
</feature>
<keyword evidence="1" id="KW-0472">Membrane</keyword>
<dbReference type="GO" id="GO:0004175">
    <property type="term" value="F:endopeptidase activity"/>
    <property type="evidence" value="ECO:0007669"/>
    <property type="project" value="UniProtKB-ARBA"/>
</dbReference>
<feature type="transmembrane region" description="Helical" evidence="1">
    <location>
        <begin position="111"/>
        <end position="132"/>
    </location>
</feature>
<keyword evidence="3" id="KW-0645">Protease</keyword>
<feature type="transmembrane region" description="Helical" evidence="1">
    <location>
        <begin position="210"/>
        <end position="231"/>
    </location>
</feature>
<accession>A0A5C6ELZ2</accession>
<protein>
    <submittedName>
        <fullName evidence="3">CAAX amino terminal protease self-immunity</fullName>
    </submittedName>
</protein>
<keyword evidence="1" id="KW-1133">Transmembrane helix</keyword>
<comment type="caution">
    <text evidence="3">The sequence shown here is derived from an EMBL/GenBank/DDBJ whole genome shotgun (WGS) entry which is preliminary data.</text>
</comment>
<reference evidence="3 4" key="1">
    <citation type="submission" date="2019-02" db="EMBL/GenBank/DDBJ databases">
        <title>Deep-cultivation of Planctomycetes and their phenomic and genomic characterization uncovers novel biology.</title>
        <authorList>
            <person name="Wiegand S."/>
            <person name="Jogler M."/>
            <person name="Boedeker C."/>
            <person name="Pinto D."/>
            <person name="Vollmers J."/>
            <person name="Rivas-Marin E."/>
            <person name="Kohn T."/>
            <person name="Peeters S.H."/>
            <person name="Heuer A."/>
            <person name="Rast P."/>
            <person name="Oberbeckmann S."/>
            <person name="Bunk B."/>
            <person name="Jeske O."/>
            <person name="Meyerdierks A."/>
            <person name="Storesund J.E."/>
            <person name="Kallscheuer N."/>
            <person name="Luecker S."/>
            <person name="Lage O.M."/>
            <person name="Pohl T."/>
            <person name="Merkel B.J."/>
            <person name="Hornburger P."/>
            <person name="Mueller R.-W."/>
            <person name="Bruemmer F."/>
            <person name="Labrenz M."/>
            <person name="Spormann A.M."/>
            <person name="Op Den Camp H."/>
            <person name="Overmann J."/>
            <person name="Amann R."/>
            <person name="Jetten M.S.M."/>
            <person name="Mascher T."/>
            <person name="Medema M.H."/>
            <person name="Devos D.P."/>
            <person name="Kaster A.-K."/>
            <person name="Ovreas L."/>
            <person name="Rohde M."/>
            <person name="Galperin M.Y."/>
            <person name="Jogler C."/>
        </authorList>
    </citation>
    <scope>NUCLEOTIDE SEQUENCE [LARGE SCALE GENOMIC DNA]</scope>
    <source>
        <strain evidence="3 4">Poly59</strain>
    </source>
</reference>
<feature type="transmembrane region" description="Helical" evidence="1">
    <location>
        <begin position="39"/>
        <end position="59"/>
    </location>
</feature>
<evidence type="ECO:0000256" key="1">
    <source>
        <dbReference type="SAM" id="Phobius"/>
    </source>
</evidence>
<feature type="domain" description="CAAX prenyl protease 2/Lysostaphin resistance protein A-like" evidence="2">
    <location>
        <begin position="123"/>
        <end position="222"/>
    </location>
</feature>
<dbReference type="EMBL" id="SJPX01000005">
    <property type="protein sequence ID" value="TWU48309.1"/>
    <property type="molecule type" value="Genomic_DNA"/>
</dbReference>
<keyword evidence="3" id="KW-0378">Hydrolase</keyword>
<evidence type="ECO:0000313" key="4">
    <source>
        <dbReference type="Proteomes" id="UP000317977"/>
    </source>
</evidence>
<proteinExistence type="predicted"/>
<dbReference type="GO" id="GO:0006508">
    <property type="term" value="P:proteolysis"/>
    <property type="evidence" value="ECO:0007669"/>
    <property type="project" value="UniProtKB-KW"/>
</dbReference>
<dbReference type="Pfam" id="PF02517">
    <property type="entry name" value="Rce1-like"/>
    <property type="match status" value="1"/>
</dbReference>
<keyword evidence="1" id="KW-0812">Transmembrane</keyword>
<dbReference type="AlphaFoldDB" id="A0A5C6ELZ2"/>
<name>A0A5C6ELZ2_9BACT</name>
<feature type="transmembrane region" description="Helical" evidence="1">
    <location>
        <begin position="71"/>
        <end position="91"/>
    </location>
</feature>